<name>A0A8S5NB37_9CAUD</name>
<protein>
    <submittedName>
        <fullName evidence="2">Baseplate wedge subunit</fullName>
    </submittedName>
</protein>
<dbReference type="Gene3D" id="3.10.450.40">
    <property type="match status" value="1"/>
</dbReference>
<dbReference type="InterPro" id="IPR007048">
    <property type="entry name" value="IraD/Gp25-like"/>
</dbReference>
<proteinExistence type="predicted"/>
<reference evidence="2" key="1">
    <citation type="journal article" date="2021" name="Proc. Natl. Acad. Sci. U.S.A.">
        <title>A Catalog of Tens of Thousands of Viruses from Human Metagenomes Reveals Hidden Associations with Chronic Diseases.</title>
        <authorList>
            <person name="Tisza M.J."/>
            <person name="Buck C.B."/>
        </authorList>
    </citation>
    <scope>NUCLEOTIDE SEQUENCE</scope>
    <source>
        <strain evidence="2">CtT3B27</strain>
    </source>
</reference>
<sequence length="116" mass="12759">MTARYIGMNQQTGSRITDLDHVRQSVRDILITPVGSRVARREYGSLIPELIDQPQNGVTRLRVMAAIYGALSRWEPRIRLNAIKITGAMNGEMVVELSGNRADGGPVDLSVELGAR</sequence>
<accession>A0A8S5NB37</accession>
<dbReference type="SUPFAM" id="SSF160719">
    <property type="entry name" value="gpW/gp25-like"/>
    <property type="match status" value="1"/>
</dbReference>
<dbReference type="EMBL" id="BK015116">
    <property type="protein sequence ID" value="DAD91599.1"/>
    <property type="molecule type" value="Genomic_DNA"/>
</dbReference>
<feature type="domain" description="IraD/Gp25-like" evidence="1">
    <location>
        <begin position="19"/>
        <end position="86"/>
    </location>
</feature>
<evidence type="ECO:0000313" key="2">
    <source>
        <dbReference type="EMBL" id="DAD91599.1"/>
    </source>
</evidence>
<evidence type="ECO:0000259" key="1">
    <source>
        <dbReference type="Pfam" id="PF04965"/>
    </source>
</evidence>
<dbReference type="Pfam" id="PF04965">
    <property type="entry name" value="GPW_gp25"/>
    <property type="match status" value="1"/>
</dbReference>
<organism evidence="2">
    <name type="scientific">Myoviridae sp. ctT3B27</name>
    <dbReference type="NCBI Taxonomy" id="2826655"/>
    <lineage>
        <taxon>Viruses</taxon>
        <taxon>Duplodnaviria</taxon>
        <taxon>Heunggongvirae</taxon>
        <taxon>Uroviricota</taxon>
        <taxon>Caudoviricetes</taxon>
    </lineage>
</organism>